<evidence type="ECO:0000256" key="5">
    <source>
        <dbReference type="ARBA" id="ARBA00022989"/>
    </source>
</evidence>
<dbReference type="PANTHER" id="PTHR34856">
    <property type="entry name" value="PROTEIN NRFD"/>
    <property type="match status" value="1"/>
</dbReference>
<keyword evidence="4 7" id="KW-0812">Transmembrane</keyword>
<dbReference type="EMBL" id="QGTJ01000003">
    <property type="protein sequence ID" value="PWV63201.1"/>
    <property type="molecule type" value="Genomic_DNA"/>
</dbReference>
<keyword evidence="6 7" id="KW-0472">Membrane</keyword>
<evidence type="ECO:0000256" key="4">
    <source>
        <dbReference type="ARBA" id="ARBA00022692"/>
    </source>
</evidence>
<feature type="transmembrane region" description="Helical" evidence="7">
    <location>
        <begin position="51"/>
        <end position="72"/>
    </location>
</feature>
<comment type="similarity">
    <text evidence="2">Belongs to the NrfD family.</text>
</comment>
<dbReference type="OrthoDB" id="9770779at2"/>
<feature type="transmembrane region" description="Helical" evidence="7">
    <location>
        <begin position="187"/>
        <end position="208"/>
    </location>
</feature>
<evidence type="ECO:0000256" key="6">
    <source>
        <dbReference type="ARBA" id="ARBA00023136"/>
    </source>
</evidence>
<dbReference type="Proteomes" id="UP000246569">
    <property type="component" value="Unassembled WGS sequence"/>
</dbReference>
<feature type="transmembrane region" description="Helical" evidence="7">
    <location>
        <begin position="220"/>
        <end position="240"/>
    </location>
</feature>
<sequence length="361" mass="39338">MDTHIVELVNVTRDTAWLPWAVQYFFLIGLSVGSFLLSLRHYVFARGDVRLARLALLGALVCGLPAPVALLSDLHQPGRFYHFYLFFTPNSWMSWGAFFIPAYVTGLLVYAWLALRPDFAARAAAGGRLAALWRLLAYGGFESLGARRLAAGITTVAALLVALYTGMEVEVVRARALWHTPFLPPQFLLTALAGAVGLALVFNRSFTGYSVETEARLNRLLLWLQCAVIALGLGWFALASSGLNATHARALAEVADSPRWQLTAVWAALAAVAPVALIVWRPVGSGWITGLIALHSAWMIRWTVFIGGQDIPKTGAGFYDYHLPLGHDGLLGLLGTAGLWLFLLIVIASFVVPPRHDRAAH</sequence>
<keyword evidence="3" id="KW-1003">Cell membrane</keyword>
<accession>A0A317MWL3</accession>
<feature type="transmembrane region" description="Helical" evidence="7">
    <location>
        <begin position="92"/>
        <end position="113"/>
    </location>
</feature>
<dbReference type="AlphaFoldDB" id="A0A317MWL3"/>
<proteinExistence type="inferred from homology"/>
<evidence type="ECO:0000313" key="9">
    <source>
        <dbReference type="Proteomes" id="UP000246569"/>
    </source>
</evidence>
<dbReference type="Pfam" id="PF03916">
    <property type="entry name" value="NrfD"/>
    <property type="match status" value="1"/>
</dbReference>
<gene>
    <name evidence="8" type="ORF">C7443_103126</name>
</gene>
<keyword evidence="5 7" id="KW-1133">Transmembrane helix</keyword>
<dbReference type="Gene3D" id="1.20.1630.10">
    <property type="entry name" value="Formate dehydrogenase/DMSO reductase domain"/>
    <property type="match status" value="1"/>
</dbReference>
<feature type="transmembrane region" description="Helical" evidence="7">
    <location>
        <begin position="329"/>
        <end position="352"/>
    </location>
</feature>
<dbReference type="GO" id="GO:0005886">
    <property type="term" value="C:plasma membrane"/>
    <property type="evidence" value="ECO:0007669"/>
    <property type="project" value="UniProtKB-SubCell"/>
</dbReference>
<evidence type="ECO:0000256" key="3">
    <source>
        <dbReference type="ARBA" id="ARBA00022475"/>
    </source>
</evidence>
<keyword evidence="9" id="KW-1185">Reference proteome</keyword>
<feature type="transmembrane region" description="Helical" evidence="7">
    <location>
        <begin position="149"/>
        <end position="167"/>
    </location>
</feature>
<evidence type="ECO:0000313" key="8">
    <source>
        <dbReference type="EMBL" id="PWV63201.1"/>
    </source>
</evidence>
<comment type="caution">
    <text evidence="8">The sequence shown here is derived from an EMBL/GenBank/DDBJ whole genome shotgun (WGS) entry which is preliminary data.</text>
</comment>
<dbReference type="PANTHER" id="PTHR34856:SF2">
    <property type="entry name" value="PROTEIN NRFD"/>
    <property type="match status" value="1"/>
</dbReference>
<feature type="transmembrane region" description="Helical" evidence="7">
    <location>
        <begin position="287"/>
        <end position="309"/>
    </location>
</feature>
<evidence type="ECO:0000256" key="7">
    <source>
        <dbReference type="SAM" id="Phobius"/>
    </source>
</evidence>
<dbReference type="RefSeq" id="WP_110017711.1">
    <property type="nucleotide sequence ID" value="NZ_QGTJ01000003.1"/>
</dbReference>
<organism evidence="8 9">
    <name type="scientific">Plasticicumulans acidivorans</name>
    <dbReference type="NCBI Taxonomy" id="886464"/>
    <lineage>
        <taxon>Bacteria</taxon>
        <taxon>Pseudomonadati</taxon>
        <taxon>Pseudomonadota</taxon>
        <taxon>Gammaproteobacteria</taxon>
        <taxon>Candidatus Competibacteraceae</taxon>
        <taxon>Plasticicumulans</taxon>
    </lineage>
</organism>
<feature type="transmembrane region" description="Helical" evidence="7">
    <location>
        <begin position="20"/>
        <end position="39"/>
    </location>
</feature>
<dbReference type="InterPro" id="IPR005614">
    <property type="entry name" value="NrfD-like"/>
</dbReference>
<evidence type="ECO:0000256" key="2">
    <source>
        <dbReference type="ARBA" id="ARBA00008929"/>
    </source>
</evidence>
<protein>
    <submittedName>
        <fullName evidence="8">Tetrathionate reductase subunit C</fullName>
    </submittedName>
</protein>
<comment type="subcellular location">
    <subcellularLocation>
        <location evidence="1">Cell membrane</location>
        <topology evidence="1">Multi-pass membrane protein</topology>
    </subcellularLocation>
</comment>
<name>A0A317MWL3_9GAMM</name>
<reference evidence="8 9" key="1">
    <citation type="submission" date="2018-05" db="EMBL/GenBank/DDBJ databases">
        <title>Genomic Encyclopedia of Type Strains, Phase IV (KMG-IV): sequencing the most valuable type-strain genomes for metagenomic binning, comparative biology and taxonomic classification.</title>
        <authorList>
            <person name="Goeker M."/>
        </authorList>
    </citation>
    <scope>NUCLEOTIDE SEQUENCE [LARGE SCALE GENOMIC DNA]</scope>
    <source>
        <strain evidence="8 9">DSM 23606</strain>
    </source>
</reference>
<evidence type="ECO:0000256" key="1">
    <source>
        <dbReference type="ARBA" id="ARBA00004651"/>
    </source>
</evidence>
<dbReference type="InterPro" id="IPR052049">
    <property type="entry name" value="Electron_transfer_protein"/>
</dbReference>
<feature type="transmembrane region" description="Helical" evidence="7">
    <location>
        <begin position="260"/>
        <end position="280"/>
    </location>
</feature>